<organism evidence="2 3">
    <name type="scientific">Portunus trituberculatus</name>
    <name type="common">Swimming crab</name>
    <name type="synonym">Neptunus trituberculatus</name>
    <dbReference type="NCBI Taxonomy" id="210409"/>
    <lineage>
        <taxon>Eukaryota</taxon>
        <taxon>Metazoa</taxon>
        <taxon>Ecdysozoa</taxon>
        <taxon>Arthropoda</taxon>
        <taxon>Crustacea</taxon>
        <taxon>Multicrustacea</taxon>
        <taxon>Malacostraca</taxon>
        <taxon>Eumalacostraca</taxon>
        <taxon>Eucarida</taxon>
        <taxon>Decapoda</taxon>
        <taxon>Pleocyemata</taxon>
        <taxon>Brachyura</taxon>
        <taxon>Eubrachyura</taxon>
        <taxon>Portunoidea</taxon>
        <taxon>Portunidae</taxon>
        <taxon>Portuninae</taxon>
        <taxon>Portunus</taxon>
    </lineage>
</organism>
<evidence type="ECO:0000256" key="1">
    <source>
        <dbReference type="SAM" id="MobiDB-lite"/>
    </source>
</evidence>
<evidence type="ECO:0000313" key="3">
    <source>
        <dbReference type="Proteomes" id="UP000324222"/>
    </source>
</evidence>
<sequence length="98" mass="10899">MSVVAVGKTLIKCRPDGREMSGILGQAGEGAARGDDRGKKGRKKLGEREDQDKRSGLRKEAENVWNKMRMRTEEDEADAGRKVGGEILEWEGSIKLER</sequence>
<reference evidence="2 3" key="1">
    <citation type="submission" date="2019-05" db="EMBL/GenBank/DDBJ databases">
        <title>Another draft genome of Portunus trituberculatus and its Hox gene families provides insights of decapod evolution.</title>
        <authorList>
            <person name="Jeong J.-H."/>
            <person name="Song I."/>
            <person name="Kim S."/>
            <person name="Choi T."/>
            <person name="Kim D."/>
            <person name="Ryu S."/>
            <person name="Kim W."/>
        </authorList>
    </citation>
    <scope>NUCLEOTIDE SEQUENCE [LARGE SCALE GENOMIC DNA]</scope>
    <source>
        <tissue evidence="2">Muscle</tissue>
    </source>
</reference>
<keyword evidence="3" id="KW-1185">Reference proteome</keyword>
<evidence type="ECO:0000313" key="2">
    <source>
        <dbReference type="EMBL" id="MPC65844.1"/>
    </source>
</evidence>
<feature type="compositionally biased region" description="Basic and acidic residues" evidence="1">
    <location>
        <begin position="32"/>
        <end position="62"/>
    </location>
</feature>
<gene>
    <name evidence="2" type="ORF">E2C01_059980</name>
</gene>
<dbReference type="Proteomes" id="UP000324222">
    <property type="component" value="Unassembled WGS sequence"/>
</dbReference>
<dbReference type="AlphaFoldDB" id="A0A5B7HAR7"/>
<name>A0A5B7HAR7_PORTR</name>
<feature type="region of interest" description="Disordered" evidence="1">
    <location>
        <begin position="16"/>
        <end position="62"/>
    </location>
</feature>
<accession>A0A5B7HAR7</accession>
<protein>
    <submittedName>
        <fullName evidence="2">Uncharacterized protein</fullName>
    </submittedName>
</protein>
<proteinExistence type="predicted"/>
<dbReference type="EMBL" id="VSRR010023914">
    <property type="protein sequence ID" value="MPC65844.1"/>
    <property type="molecule type" value="Genomic_DNA"/>
</dbReference>
<comment type="caution">
    <text evidence="2">The sequence shown here is derived from an EMBL/GenBank/DDBJ whole genome shotgun (WGS) entry which is preliminary data.</text>
</comment>